<name>B9SWN2_RICCO</name>
<proteinExistence type="predicted"/>
<dbReference type="EMBL" id="EQ974207">
    <property type="protein sequence ID" value="EEF31971.1"/>
    <property type="molecule type" value="Genomic_DNA"/>
</dbReference>
<keyword evidence="2" id="KW-1185">Reference proteome</keyword>
<dbReference type="Proteomes" id="UP000008311">
    <property type="component" value="Unassembled WGS sequence"/>
</dbReference>
<reference evidence="2" key="1">
    <citation type="journal article" date="2010" name="Nat. Biotechnol.">
        <title>Draft genome sequence of the oilseed species Ricinus communis.</title>
        <authorList>
            <person name="Chan A.P."/>
            <person name="Crabtree J."/>
            <person name="Zhao Q."/>
            <person name="Lorenzi H."/>
            <person name="Orvis J."/>
            <person name="Puiu D."/>
            <person name="Melake-Berhan A."/>
            <person name="Jones K.M."/>
            <person name="Redman J."/>
            <person name="Chen G."/>
            <person name="Cahoon E.B."/>
            <person name="Gedil M."/>
            <person name="Stanke M."/>
            <person name="Haas B.J."/>
            <person name="Wortman J.R."/>
            <person name="Fraser-Liggett C.M."/>
            <person name="Ravel J."/>
            <person name="Rabinowicz P.D."/>
        </authorList>
    </citation>
    <scope>NUCLEOTIDE SEQUENCE [LARGE SCALE GENOMIC DNA]</scope>
    <source>
        <strain evidence="2">cv. Hale</strain>
    </source>
</reference>
<evidence type="ECO:0000313" key="2">
    <source>
        <dbReference type="Proteomes" id="UP000008311"/>
    </source>
</evidence>
<dbReference type="InParanoid" id="B9SWN2"/>
<evidence type="ECO:0000313" key="1">
    <source>
        <dbReference type="EMBL" id="EEF31971.1"/>
    </source>
</evidence>
<dbReference type="AlphaFoldDB" id="B9SWN2"/>
<protein>
    <submittedName>
        <fullName evidence="1">Uncharacterized protein</fullName>
    </submittedName>
</protein>
<organism evidence="1 2">
    <name type="scientific">Ricinus communis</name>
    <name type="common">Castor bean</name>
    <dbReference type="NCBI Taxonomy" id="3988"/>
    <lineage>
        <taxon>Eukaryota</taxon>
        <taxon>Viridiplantae</taxon>
        <taxon>Streptophyta</taxon>
        <taxon>Embryophyta</taxon>
        <taxon>Tracheophyta</taxon>
        <taxon>Spermatophyta</taxon>
        <taxon>Magnoliopsida</taxon>
        <taxon>eudicotyledons</taxon>
        <taxon>Gunneridae</taxon>
        <taxon>Pentapetalae</taxon>
        <taxon>rosids</taxon>
        <taxon>fabids</taxon>
        <taxon>Malpighiales</taxon>
        <taxon>Euphorbiaceae</taxon>
        <taxon>Acalyphoideae</taxon>
        <taxon>Acalypheae</taxon>
        <taxon>Ricinus</taxon>
    </lineage>
</organism>
<sequence>MDRFSENEKTSVVLRMLKAKESWYLHMHSAMSQEMTKAKTIHASKKFRNRWPCQKCRVSAVCTDGTAVATAASLASFHCSTNSTSFGPVTFRATDPQISQHPAIESEKQKPKCKANLVQKAIPGLDPSLDHFSKNWQLPRHFALGYLIDILFQWSMLPNNH</sequence>
<gene>
    <name evidence="1" type="ORF">RCOM_0498030</name>
</gene>
<accession>B9SWN2</accession>